<dbReference type="PANTHER" id="PTHR21089">
    <property type="entry name" value="SHIKIMATE DEHYDROGENASE"/>
    <property type="match status" value="1"/>
</dbReference>
<dbReference type="GO" id="GO:0005829">
    <property type="term" value="C:cytosol"/>
    <property type="evidence" value="ECO:0007669"/>
    <property type="project" value="TreeGrafter"/>
</dbReference>
<feature type="domain" description="Shikimate dehydrogenase substrate binding N-terminal" evidence="6">
    <location>
        <begin position="23"/>
        <end position="105"/>
    </location>
</feature>
<evidence type="ECO:0000259" key="7">
    <source>
        <dbReference type="Pfam" id="PF18317"/>
    </source>
</evidence>
<dbReference type="Proteomes" id="UP000591626">
    <property type="component" value="Unassembled WGS sequence"/>
</dbReference>
<dbReference type="InterPro" id="IPR041121">
    <property type="entry name" value="SDH_C"/>
</dbReference>
<name>A0AAP6XLR3_9CORY</name>
<dbReference type="InterPro" id="IPR006151">
    <property type="entry name" value="Shikm_DH/Glu-tRNA_Rdtase"/>
</dbReference>
<dbReference type="Gene3D" id="3.40.50.720">
    <property type="entry name" value="NAD(P)-binding Rossmann-like Domain"/>
    <property type="match status" value="1"/>
</dbReference>
<dbReference type="CDD" id="cd01065">
    <property type="entry name" value="NAD_bind_Shikimate_DH"/>
    <property type="match status" value="1"/>
</dbReference>
<feature type="domain" description="SDH C-terminal" evidence="7">
    <location>
        <begin position="250"/>
        <end position="280"/>
    </location>
</feature>
<sequence>MESSRSMNSAKPVSGTVTNRAAVLGSPIEHSLSPVLHNAGYEAAGLTGWHYSRQQCVADDLADLVRNADPSFRGFSVTMPCKFAALAVADEVTDRAREIGSANTLTRIDDNRWRADNTDCEGVIAAIGELLGPDSPVHAVIVGAGGTARAVMWALRHIGVREVTVVNRTDRSGEYTDLAAEMVLNFVDFGAPLADITSASDLVISTVPAGAADYVASDLAHAPVFDVIYDPWPTRLAVEAAANGYRTVGGLSMLAGQAYAQFEQFTGVDAPRQAMRDALMRHANS</sequence>
<dbReference type="SUPFAM" id="SSF53223">
    <property type="entry name" value="Aminoacid dehydrogenase-like, N-terminal domain"/>
    <property type="match status" value="1"/>
</dbReference>
<gene>
    <name evidence="8" type="ORF">HC138_03425</name>
</gene>
<evidence type="ECO:0000313" key="8">
    <source>
        <dbReference type="EMBL" id="NJJ03417.1"/>
    </source>
</evidence>
<dbReference type="SUPFAM" id="SSF51735">
    <property type="entry name" value="NAD(P)-binding Rossmann-fold domains"/>
    <property type="match status" value="1"/>
</dbReference>
<dbReference type="PANTHER" id="PTHR21089:SF1">
    <property type="entry name" value="BIFUNCTIONAL 3-DEHYDROQUINATE DEHYDRATASE_SHIKIMATE DEHYDROGENASE, CHLOROPLASTIC"/>
    <property type="match status" value="1"/>
</dbReference>
<dbReference type="Pfam" id="PF01488">
    <property type="entry name" value="Shikimate_DH"/>
    <property type="match status" value="1"/>
</dbReference>
<accession>A0AAP6XLR3</accession>
<evidence type="ECO:0000259" key="6">
    <source>
        <dbReference type="Pfam" id="PF08501"/>
    </source>
</evidence>
<dbReference type="NCBIfam" id="NF001311">
    <property type="entry name" value="PRK00258.1-3"/>
    <property type="match status" value="1"/>
</dbReference>
<evidence type="ECO:0000259" key="5">
    <source>
        <dbReference type="Pfam" id="PF01488"/>
    </source>
</evidence>
<dbReference type="InterPro" id="IPR036291">
    <property type="entry name" value="NAD(P)-bd_dom_sf"/>
</dbReference>
<dbReference type="GO" id="GO:0050661">
    <property type="term" value="F:NADP binding"/>
    <property type="evidence" value="ECO:0007669"/>
    <property type="project" value="TreeGrafter"/>
</dbReference>
<dbReference type="NCBIfam" id="TIGR01809">
    <property type="entry name" value="Shik-DH-AROM"/>
    <property type="match status" value="1"/>
</dbReference>
<evidence type="ECO:0000313" key="9">
    <source>
        <dbReference type="Proteomes" id="UP000591626"/>
    </source>
</evidence>
<dbReference type="EC" id="1.1.1.25" evidence="2"/>
<protein>
    <recommendedName>
        <fullName evidence="2">shikimate dehydrogenase (NADP(+))</fullName>
        <ecNumber evidence="2">1.1.1.25</ecNumber>
    </recommendedName>
</protein>
<dbReference type="EMBL" id="JAAUVV010000004">
    <property type="protein sequence ID" value="NJJ03417.1"/>
    <property type="molecule type" value="Genomic_DNA"/>
</dbReference>
<dbReference type="GO" id="GO:0009423">
    <property type="term" value="P:chorismate biosynthetic process"/>
    <property type="evidence" value="ECO:0007669"/>
    <property type="project" value="TreeGrafter"/>
</dbReference>
<comment type="caution">
    <text evidence="8">The sequence shown here is derived from an EMBL/GenBank/DDBJ whole genome shotgun (WGS) entry which is preliminary data.</text>
</comment>
<dbReference type="InterPro" id="IPR013708">
    <property type="entry name" value="Shikimate_DH-bd_N"/>
</dbReference>
<comment type="catalytic activity">
    <reaction evidence="4">
        <text>shikimate + NADP(+) = 3-dehydroshikimate + NADPH + H(+)</text>
        <dbReference type="Rhea" id="RHEA:17737"/>
        <dbReference type="ChEBI" id="CHEBI:15378"/>
        <dbReference type="ChEBI" id="CHEBI:16630"/>
        <dbReference type="ChEBI" id="CHEBI:36208"/>
        <dbReference type="ChEBI" id="CHEBI:57783"/>
        <dbReference type="ChEBI" id="CHEBI:58349"/>
        <dbReference type="EC" id="1.1.1.25"/>
    </reaction>
</comment>
<dbReference type="AlphaFoldDB" id="A0AAP6XLR3"/>
<reference evidence="8 9" key="1">
    <citation type="submission" date="2020-03" db="EMBL/GenBank/DDBJ databases">
        <title>Draft genome sequences of bacterial isolates from the female urobiome.</title>
        <authorList>
            <person name="Miller-Ensminger T."/>
            <person name="Wolfe A.J."/>
            <person name="Putonti C."/>
        </authorList>
    </citation>
    <scope>NUCLEOTIDE SEQUENCE [LARGE SCALE GENOMIC DNA]</scope>
    <source>
        <strain evidence="8 9">UMB8490</strain>
    </source>
</reference>
<dbReference type="GO" id="GO:0004764">
    <property type="term" value="F:shikimate 3-dehydrogenase (NADP+) activity"/>
    <property type="evidence" value="ECO:0007669"/>
    <property type="project" value="UniProtKB-EC"/>
</dbReference>
<keyword evidence="3" id="KW-0028">Amino-acid biosynthesis</keyword>
<dbReference type="InterPro" id="IPR010110">
    <property type="entry name" value="Shikimate_DH_AroM-type"/>
</dbReference>
<dbReference type="InterPro" id="IPR046346">
    <property type="entry name" value="Aminoacid_DH-like_N_sf"/>
</dbReference>
<evidence type="ECO:0000256" key="2">
    <source>
        <dbReference type="ARBA" id="ARBA00012962"/>
    </source>
</evidence>
<evidence type="ECO:0000256" key="1">
    <source>
        <dbReference type="ARBA" id="ARBA00004871"/>
    </source>
</evidence>
<evidence type="ECO:0000256" key="4">
    <source>
        <dbReference type="ARBA" id="ARBA00049442"/>
    </source>
</evidence>
<proteinExistence type="predicted"/>
<dbReference type="Pfam" id="PF08501">
    <property type="entry name" value="Shikimate_dh_N"/>
    <property type="match status" value="1"/>
</dbReference>
<comment type="pathway">
    <text evidence="1">Metabolic intermediate biosynthesis; chorismate biosynthesis; chorismate from D-erythrose 4-phosphate and phosphoenolpyruvate: step 4/7.</text>
</comment>
<organism evidence="8 9">
    <name type="scientific">Corynebacterium coyleae</name>
    <dbReference type="NCBI Taxonomy" id="53374"/>
    <lineage>
        <taxon>Bacteria</taxon>
        <taxon>Bacillati</taxon>
        <taxon>Actinomycetota</taxon>
        <taxon>Actinomycetes</taxon>
        <taxon>Mycobacteriales</taxon>
        <taxon>Corynebacteriaceae</taxon>
        <taxon>Corynebacterium</taxon>
    </lineage>
</organism>
<dbReference type="Pfam" id="PF18317">
    <property type="entry name" value="SDH_C"/>
    <property type="match status" value="1"/>
</dbReference>
<evidence type="ECO:0000256" key="3">
    <source>
        <dbReference type="ARBA" id="ARBA00023141"/>
    </source>
</evidence>
<dbReference type="Gene3D" id="3.40.50.10860">
    <property type="entry name" value="Leucine Dehydrogenase, chain A, domain 1"/>
    <property type="match status" value="1"/>
</dbReference>
<feature type="domain" description="Quinate/shikimate 5-dehydrogenase/glutamyl-tRNA reductase" evidence="5">
    <location>
        <begin position="138"/>
        <end position="207"/>
    </location>
</feature>
<dbReference type="GO" id="GO:0009073">
    <property type="term" value="P:aromatic amino acid family biosynthetic process"/>
    <property type="evidence" value="ECO:0007669"/>
    <property type="project" value="UniProtKB-KW"/>
</dbReference>
<keyword evidence="8" id="KW-0560">Oxidoreductase</keyword>
<dbReference type="InterPro" id="IPR022893">
    <property type="entry name" value="Shikimate_DH_fam"/>
</dbReference>
<keyword evidence="3" id="KW-0057">Aromatic amino acid biosynthesis</keyword>
<dbReference type="GO" id="GO:0019632">
    <property type="term" value="P:shikimate metabolic process"/>
    <property type="evidence" value="ECO:0007669"/>
    <property type="project" value="TreeGrafter"/>
</dbReference>